<dbReference type="OMA" id="HPICASI"/>
<dbReference type="PaxDb" id="3055-EDP02117"/>
<dbReference type="InParanoid" id="A0A2K3E455"/>
<evidence type="ECO:0000313" key="2">
    <source>
        <dbReference type="EMBL" id="PNW87556.1"/>
    </source>
</evidence>
<organism evidence="2 3">
    <name type="scientific">Chlamydomonas reinhardtii</name>
    <name type="common">Chlamydomonas smithii</name>
    <dbReference type="NCBI Taxonomy" id="3055"/>
    <lineage>
        <taxon>Eukaryota</taxon>
        <taxon>Viridiplantae</taxon>
        <taxon>Chlorophyta</taxon>
        <taxon>core chlorophytes</taxon>
        <taxon>Chlorophyceae</taxon>
        <taxon>CS clade</taxon>
        <taxon>Chlamydomonadales</taxon>
        <taxon>Chlamydomonadaceae</taxon>
        <taxon>Chlamydomonas</taxon>
    </lineage>
</organism>
<dbReference type="GO" id="GO:0061631">
    <property type="term" value="F:ubiquitin conjugating enzyme activity"/>
    <property type="evidence" value="ECO:0000318"/>
    <property type="project" value="GO_Central"/>
</dbReference>
<dbReference type="InterPro" id="IPR000608">
    <property type="entry name" value="UBC"/>
</dbReference>
<dbReference type="RefSeq" id="XP_042927819.1">
    <property type="nucleotide sequence ID" value="XM_043060089.1"/>
</dbReference>
<dbReference type="GO" id="GO:0043161">
    <property type="term" value="P:proteasome-mediated ubiquitin-dependent protein catabolic process"/>
    <property type="evidence" value="ECO:0000318"/>
    <property type="project" value="GO_Central"/>
</dbReference>
<dbReference type="PANTHER" id="PTHR24067">
    <property type="entry name" value="UBIQUITIN-CONJUGATING ENZYME E2"/>
    <property type="match status" value="1"/>
</dbReference>
<feature type="domain" description="UBC core" evidence="1">
    <location>
        <begin position="10"/>
        <end position="163"/>
    </location>
</feature>
<dbReference type="GO" id="GO:0000209">
    <property type="term" value="P:protein polyubiquitination"/>
    <property type="evidence" value="ECO:0000318"/>
    <property type="project" value="GO_Central"/>
</dbReference>
<dbReference type="CDD" id="cd23808">
    <property type="entry name" value="UBCc_UBE2W"/>
    <property type="match status" value="1"/>
</dbReference>
<dbReference type="Gene3D" id="3.10.110.10">
    <property type="entry name" value="Ubiquitin Conjugating Enzyme"/>
    <property type="match status" value="1"/>
</dbReference>
<dbReference type="SMART" id="SM00212">
    <property type="entry name" value="UBCc"/>
    <property type="match status" value="1"/>
</dbReference>
<dbReference type="AlphaFoldDB" id="A0A2K3E455"/>
<dbReference type="PROSITE" id="PS50127">
    <property type="entry name" value="UBC_2"/>
    <property type="match status" value="1"/>
</dbReference>
<evidence type="ECO:0000313" key="3">
    <source>
        <dbReference type="Proteomes" id="UP000006906"/>
    </source>
</evidence>
<keyword evidence="3" id="KW-1185">Reference proteome</keyword>
<dbReference type="GeneID" id="5720433"/>
<dbReference type="Proteomes" id="UP000006906">
    <property type="component" value="Chromosome 2"/>
</dbReference>
<evidence type="ECO:0000259" key="1">
    <source>
        <dbReference type="PROSITE" id="PS50127"/>
    </source>
</evidence>
<dbReference type="ExpressionAtlas" id="A0A2K3E455">
    <property type="expression patterns" value="baseline"/>
</dbReference>
<dbReference type="SUPFAM" id="SSF54495">
    <property type="entry name" value="UBC-like"/>
    <property type="match status" value="1"/>
</dbReference>
<proteinExistence type="predicted"/>
<dbReference type="GO" id="GO:0005634">
    <property type="term" value="C:nucleus"/>
    <property type="evidence" value="ECO:0000318"/>
    <property type="project" value="GO_Central"/>
</dbReference>
<dbReference type="InterPro" id="IPR050113">
    <property type="entry name" value="Ub_conjugating_enzyme"/>
</dbReference>
<protein>
    <recommendedName>
        <fullName evidence="1">UBC core domain-containing protein</fullName>
    </recommendedName>
</protein>
<dbReference type="InterPro" id="IPR016135">
    <property type="entry name" value="UBQ-conjugating_enzyme/RWD"/>
</dbReference>
<dbReference type="EMBL" id="CM008963">
    <property type="protein sequence ID" value="PNW87556.1"/>
    <property type="molecule type" value="Genomic_DNA"/>
</dbReference>
<dbReference type="STRING" id="3055.A0A2K3E455"/>
<dbReference type="OrthoDB" id="406833at2759"/>
<accession>A0A2K3E455</accession>
<dbReference type="FunCoup" id="A0A2K3E455">
    <property type="interactions" value="1976"/>
</dbReference>
<reference evidence="2 3" key="1">
    <citation type="journal article" date="2007" name="Science">
        <title>The Chlamydomonas genome reveals the evolution of key animal and plant functions.</title>
        <authorList>
            <person name="Merchant S.S."/>
            <person name="Prochnik S.E."/>
            <person name="Vallon O."/>
            <person name="Harris E.H."/>
            <person name="Karpowicz S.J."/>
            <person name="Witman G.B."/>
            <person name="Terry A."/>
            <person name="Salamov A."/>
            <person name="Fritz-Laylin L.K."/>
            <person name="Marechal-Drouard L."/>
            <person name="Marshall W.F."/>
            <person name="Qu L.H."/>
            <person name="Nelson D.R."/>
            <person name="Sanderfoot A.A."/>
            <person name="Spalding M.H."/>
            <person name="Kapitonov V.V."/>
            <person name="Ren Q."/>
            <person name="Ferris P."/>
            <person name="Lindquist E."/>
            <person name="Shapiro H."/>
            <person name="Lucas S.M."/>
            <person name="Grimwood J."/>
            <person name="Schmutz J."/>
            <person name="Cardol P."/>
            <person name="Cerutti H."/>
            <person name="Chanfreau G."/>
            <person name="Chen C.L."/>
            <person name="Cognat V."/>
            <person name="Croft M.T."/>
            <person name="Dent R."/>
            <person name="Dutcher S."/>
            <person name="Fernandez E."/>
            <person name="Fukuzawa H."/>
            <person name="Gonzalez-Ballester D."/>
            <person name="Gonzalez-Halphen D."/>
            <person name="Hallmann A."/>
            <person name="Hanikenne M."/>
            <person name="Hippler M."/>
            <person name="Inwood W."/>
            <person name="Jabbari K."/>
            <person name="Kalanon M."/>
            <person name="Kuras R."/>
            <person name="Lefebvre P.A."/>
            <person name="Lemaire S.D."/>
            <person name="Lobanov A.V."/>
            <person name="Lohr M."/>
            <person name="Manuell A."/>
            <person name="Meier I."/>
            <person name="Mets L."/>
            <person name="Mittag M."/>
            <person name="Mittelmeier T."/>
            <person name="Moroney J.V."/>
            <person name="Moseley J."/>
            <person name="Napoli C."/>
            <person name="Nedelcu A.M."/>
            <person name="Niyogi K."/>
            <person name="Novoselov S.V."/>
            <person name="Paulsen I.T."/>
            <person name="Pazour G."/>
            <person name="Purton S."/>
            <person name="Ral J.P."/>
            <person name="Riano-Pachon D.M."/>
            <person name="Riekhof W."/>
            <person name="Rymarquis L."/>
            <person name="Schroda M."/>
            <person name="Stern D."/>
            <person name="Umen J."/>
            <person name="Willows R."/>
            <person name="Wilson N."/>
            <person name="Zimmer S.L."/>
            <person name="Allmer J."/>
            <person name="Balk J."/>
            <person name="Bisova K."/>
            <person name="Chen C.J."/>
            <person name="Elias M."/>
            <person name="Gendler K."/>
            <person name="Hauser C."/>
            <person name="Lamb M.R."/>
            <person name="Ledford H."/>
            <person name="Long J.C."/>
            <person name="Minagawa J."/>
            <person name="Page M.D."/>
            <person name="Pan J."/>
            <person name="Pootakham W."/>
            <person name="Roje S."/>
            <person name="Rose A."/>
            <person name="Stahlberg E."/>
            <person name="Terauchi A.M."/>
            <person name="Yang P."/>
            <person name="Ball S."/>
            <person name="Bowler C."/>
            <person name="Dieckmann C.L."/>
            <person name="Gladyshev V.N."/>
            <person name="Green P."/>
            <person name="Jorgensen R."/>
            <person name="Mayfield S."/>
            <person name="Mueller-Roeber B."/>
            <person name="Rajamani S."/>
            <person name="Sayre R.T."/>
            <person name="Brokstein P."/>
            <person name="Dubchak I."/>
            <person name="Goodstein D."/>
            <person name="Hornick L."/>
            <person name="Huang Y.W."/>
            <person name="Jhaveri J."/>
            <person name="Luo Y."/>
            <person name="Martinez D."/>
            <person name="Ngau W.C."/>
            <person name="Otillar B."/>
            <person name="Poliakov A."/>
            <person name="Porter A."/>
            <person name="Szajkowski L."/>
            <person name="Werner G."/>
            <person name="Zhou K."/>
            <person name="Grigoriev I.V."/>
            <person name="Rokhsar D.S."/>
            <person name="Grossman A.R."/>
        </authorList>
    </citation>
    <scope>NUCLEOTIDE SEQUENCE [LARGE SCALE GENOMIC DNA]</scope>
    <source>
        <strain evidence="3">CC-503</strain>
    </source>
</reference>
<dbReference type="Pfam" id="PF00179">
    <property type="entry name" value="UQ_con"/>
    <property type="match status" value="1"/>
</dbReference>
<dbReference type="KEGG" id="cre:CHLRE_02g141450v5"/>
<name>A0A2K3E455_CHLRE</name>
<gene>
    <name evidence="2" type="ORF">CHLRE_02g141450v5</name>
</gene>
<dbReference type="Gramene" id="PNW87556">
    <property type="protein sequence ID" value="PNW87556"/>
    <property type="gene ID" value="CHLRE_02g141450v5"/>
</dbReference>
<sequence>MAQATRLSTVAQRRIQSELNEWMRSPPEGCCLESCEPMTSWVVIMQGPEGAGGVRLYSDEVFRVRIDFGEQYPLDPPDVIFLAPAPIHPHIYSNGHICLDILYSGRNGGWSPALTMSKVVLSLRSMLASNTDKRKPPGDAEYCARVGNRSPKLSNWVFEDDKV</sequence>